<feature type="domain" description="Phosphoadenosine phosphosulphate reductase" evidence="13">
    <location>
        <begin position="36"/>
        <end position="104"/>
    </location>
</feature>
<evidence type="ECO:0000313" key="16">
    <source>
        <dbReference type="EMBL" id="CAF0796859.1"/>
    </source>
</evidence>
<protein>
    <recommendedName>
        <fullName evidence="2">FAD synthase</fullName>
        <ecNumber evidence="2">2.7.7.2</ecNumber>
    </recommendedName>
    <alternativeName>
        <fullName evidence="10">FAD pyrophosphorylase</fullName>
    </alternativeName>
    <alternativeName>
        <fullName evidence="11">FMN adenylyltransferase</fullName>
    </alternativeName>
</protein>
<accession>A0A813S8G3</accession>
<dbReference type="InterPro" id="IPR002500">
    <property type="entry name" value="PAPS_reduct_dom"/>
</dbReference>
<organism evidence="15 17">
    <name type="scientific">Adineta steineri</name>
    <dbReference type="NCBI Taxonomy" id="433720"/>
    <lineage>
        <taxon>Eukaryota</taxon>
        <taxon>Metazoa</taxon>
        <taxon>Spiralia</taxon>
        <taxon>Gnathifera</taxon>
        <taxon>Rotifera</taxon>
        <taxon>Eurotatoria</taxon>
        <taxon>Bdelloidea</taxon>
        <taxon>Adinetida</taxon>
        <taxon>Adinetidae</taxon>
        <taxon>Adineta</taxon>
    </lineage>
</organism>
<keyword evidence="17" id="KW-1185">Reference proteome</keyword>
<keyword evidence="3" id="KW-0285">Flavoprotein</keyword>
<keyword evidence="8" id="KW-0274">FAD</keyword>
<evidence type="ECO:0000256" key="6">
    <source>
        <dbReference type="ARBA" id="ARBA00022695"/>
    </source>
</evidence>
<dbReference type="EMBL" id="CAJNOI010000002">
    <property type="protein sequence ID" value="CAF0727179.1"/>
    <property type="molecule type" value="Genomic_DNA"/>
</dbReference>
<comment type="pathway">
    <text evidence="1">Cofactor biosynthesis; FAD biosynthesis; FAD from FMN: step 1/1.</text>
</comment>
<keyword evidence="9" id="KW-0067">ATP-binding</keyword>
<gene>
    <name evidence="14" type="ORF">BJG266_LOCUS866</name>
    <name evidence="15" type="ORF">QVE165_LOCUS3783</name>
    <name evidence="16" type="ORF">QVE165_LOCUS4000</name>
</gene>
<evidence type="ECO:0000313" key="14">
    <source>
        <dbReference type="EMBL" id="CAF0727179.1"/>
    </source>
</evidence>
<dbReference type="Proteomes" id="UP000663832">
    <property type="component" value="Unassembled WGS sequence"/>
</dbReference>
<evidence type="ECO:0000256" key="7">
    <source>
        <dbReference type="ARBA" id="ARBA00022741"/>
    </source>
</evidence>
<dbReference type="PANTHER" id="PTHR23293:SF9">
    <property type="entry name" value="FAD SYNTHASE"/>
    <property type="match status" value="1"/>
</dbReference>
<evidence type="ECO:0000256" key="2">
    <source>
        <dbReference type="ARBA" id="ARBA00012393"/>
    </source>
</evidence>
<dbReference type="EMBL" id="CAJNOM010000015">
    <property type="protein sequence ID" value="CAF0796859.1"/>
    <property type="molecule type" value="Genomic_DNA"/>
</dbReference>
<evidence type="ECO:0000256" key="8">
    <source>
        <dbReference type="ARBA" id="ARBA00022827"/>
    </source>
</evidence>
<keyword evidence="7" id="KW-0547">Nucleotide-binding</keyword>
<evidence type="ECO:0000256" key="1">
    <source>
        <dbReference type="ARBA" id="ARBA00004726"/>
    </source>
</evidence>
<sequence>MTVDCTQSISDSELANRIRHSFNVLEQCLTKYTPDQIAVAFNGGKDCTVVLHQYSVVFHKKFANLTKKPTLNALFIHNKQQFENVLEFVNKCVKDYDINLIQIDGRIKDALYQLKSSHPNIQCVIMGTRFTDPHSSNLNDFSLTDPTWPEYMRCNPILNYSYKHIWGYLKEFNVSYCSIYDQGFTSIGDKEKTIRNVKLIYQNNDTGLIDYKPAYLLDDETSERDGREQ</sequence>
<dbReference type="CDD" id="cd23948">
    <property type="entry name" value="FAD_synthase"/>
    <property type="match status" value="1"/>
</dbReference>
<dbReference type="GO" id="GO:0006747">
    <property type="term" value="P:FAD biosynthetic process"/>
    <property type="evidence" value="ECO:0007669"/>
    <property type="project" value="TreeGrafter"/>
</dbReference>
<dbReference type="InterPro" id="IPR014729">
    <property type="entry name" value="Rossmann-like_a/b/a_fold"/>
</dbReference>
<evidence type="ECO:0000256" key="3">
    <source>
        <dbReference type="ARBA" id="ARBA00022630"/>
    </source>
</evidence>
<evidence type="ECO:0000256" key="11">
    <source>
        <dbReference type="ARBA" id="ARBA00031871"/>
    </source>
</evidence>
<comment type="catalytic activity">
    <reaction evidence="12">
        <text>FMN + ATP + H(+) = FAD + diphosphate</text>
        <dbReference type="Rhea" id="RHEA:17237"/>
        <dbReference type="ChEBI" id="CHEBI:15378"/>
        <dbReference type="ChEBI" id="CHEBI:30616"/>
        <dbReference type="ChEBI" id="CHEBI:33019"/>
        <dbReference type="ChEBI" id="CHEBI:57692"/>
        <dbReference type="ChEBI" id="CHEBI:58210"/>
        <dbReference type="EC" id="2.7.7.2"/>
    </reaction>
</comment>
<proteinExistence type="predicted"/>
<name>A0A813S8G3_9BILA</name>
<dbReference type="Gene3D" id="3.40.50.620">
    <property type="entry name" value="HUPs"/>
    <property type="match status" value="1"/>
</dbReference>
<dbReference type="AlphaFoldDB" id="A0A813S8G3"/>
<evidence type="ECO:0000313" key="15">
    <source>
        <dbReference type="EMBL" id="CAF0792691.1"/>
    </source>
</evidence>
<comment type="caution">
    <text evidence="15">The sequence shown here is derived from an EMBL/GenBank/DDBJ whole genome shotgun (WGS) entry which is preliminary data.</text>
</comment>
<evidence type="ECO:0000256" key="12">
    <source>
        <dbReference type="ARBA" id="ARBA00049494"/>
    </source>
</evidence>
<keyword evidence="6" id="KW-0548">Nucleotidyltransferase</keyword>
<dbReference type="GO" id="GO:0005524">
    <property type="term" value="F:ATP binding"/>
    <property type="evidence" value="ECO:0007669"/>
    <property type="project" value="UniProtKB-KW"/>
</dbReference>
<evidence type="ECO:0000313" key="17">
    <source>
        <dbReference type="Proteomes" id="UP000663832"/>
    </source>
</evidence>
<evidence type="ECO:0000259" key="13">
    <source>
        <dbReference type="Pfam" id="PF01507"/>
    </source>
</evidence>
<keyword evidence="5" id="KW-0808">Transferase</keyword>
<dbReference type="EC" id="2.7.7.2" evidence="2"/>
<evidence type="ECO:0000256" key="10">
    <source>
        <dbReference type="ARBA" id="ARBA00031145"/>
    </source>
</evidence>
<evidence type="ECO:0000256" key="5">
    <source>
        <dbReference type="ARBA" id="ARBA00022679"/>
    </source>
</evidence>
<feature type="domain" description="Phosphoadenosine phosphosulphate reductase" evidence="13">
    <location>
        <begin position="120"/>
        <end position="193"/>
    </location>
</feature>
<evidence type="ECO:0000256" key="9">
    <source>
        <dbReference type="ARBA" id="ARBA00022840"/>
    </source>
</evidence>
<reference evidence="15" key="1">
    <citation type="submission" date="2021-02" db="EMBL/GenBank/DDBJ databases">
        <authorList>
            <person name="Nowell W R."/>
        </authorList>
    </citation>
    <scope>NUCLEOTIDE SEQUENCE</scope>
</reference>
<dbReference type="Proteomes" id="UP000663877">
    <property type="component" value="Unassembled WGS sequence"/>
</dbReference>
<dbReference type="GO" id="GO:0003919">
    <property type="term" value="F:FMN adenylyltransferase activity"/>
    <property type="evidence" value="ECO:0007669"/>
    <property type="project" value="UniProtKB-EC"/>
</dbReference>
<keyword evidence="4" id="KW-0288">FMN</keyword>
<dbReference type="EMBL" id="CAJNOM010000014">
    <property type="protein sequence ID" value="CAF0792691.1"/>
    <property type="molecule type" value="Genomic_DNA"/>
</dbReference>
<dbReference type="Pfam" id="PF01507">
    <property type="entry name" value="PAPS_reduct"/>
    <property type="match status" value="2"/>
</dbReference>
<dbReference type="OrthoDB" id="270728at2759"/>
<evidence type="ECO:0000256" key="4">
    <source>
        <dbReference type="ARBA" id="ARBA00022643"/>
    </source>
</evidence>
<dbReference type="SUPFAM" id="SSF52402">
    <property type="entry name" value="Adenine nucleotide alpha hydrolases-like"/>
    <property type="match status" value="1"/>
</dbReference>
<dbReference type="PANTHER" id="PTHR23293">
    <property type="entry name" value="FAD SYNTHETASE-RELATED FMN ADENYLYLTRANSFERASE"/>
    <property type="match status" value="1"/>
</dbReference>